<reference evidence="3" key="1">
    <citation type="journal article" date="2019" name="Int. J. Syst. Evol. Microbiol.">
        <title>The Global Catalogue of Microorganisms (GCM) 10K type strain sequencing project: providing services to taxonomists for standard genome sequencing and annotation.</title>
        <authorList>
            <consortium name="The Broad Institute Genomics Platform"/>
            <consortium name="The Broad Institute Genome Sequencing Center for Infectious Disease"/>
            <person name="Wu L."/>
            <person name="Ma J."/>
        </authorList>
    </citation>
    <scope>NUCLEOTIDE SEQUENCE [LARGE SCALE GENOMIC DNA]</scope>
    <source>
        <strain evidence="3">CGMCC 4.7241</strain>
    </source>
</reference>
<keyword evidence="1" id="KW-0472">Membrane</keyword>
<evidence type="ECO:0000313" key="3">
    <source>
        <dbReference type="Proteomes" id="UP001595699"/>
    </source>
</evidence>
<feature type="transmembrane region" description="Helical" evidence="1">
    <location>
        <begin position="61"/>
        <end position="81"/>
    </location>
</feature>
<keyword evidence="3" id="KW-1185">Reference proteome</keyword>
<dbReference type="EMBL" id="JBHRZH010000015">
    <property type="protein sequence ID" value="MFC3762619.1"/>
    <property type="molecule type" value="Genomic_DNA"/>
</dbReference>
<sequence>MSEKDSQANRVVDALVQHLLRVGVDGAGKLPSAAEVARRAYAKTGETEASIDRIVSNHSRMAAGGGFVTGLGGFVTLPVALPANVLSFYVLATRMVGSIAAARGYDTTAADVRTAILLTLTGSDATDLLAKAGVAPVSGRVTAIALRRVPPSLLMVVNKGVAFRIVVKLGQKGLARFGRAVPIIGGLIGGVLDVLLIRRIARKAREQFPKNPELAG</sequence>
<name>A0ABV7YCU1_9ACTN</name>
<evidence type="ECO:0000313" key="2">
    <source>
        <dbReference type="EMBL" id="MFC3762619.1"/>
    </source>
</evidence>
<evidence type="ECO:0000256" key="1">
    <source>
        <dbReference type="SAM" id="Phobius"/>
    </source>
</evidence>
<dbReference type="RefSeq" id="WP_205118898.1">
    <property type="nucleotide sequence ID" value="NZ_JAFBCM010000001.1"/>
</dbReference>
<keyword evidence="1" id="KW-0812">Transmembrane</keyword>
<organism evidence="2 3">
    <name type="scientific">Tenggerimyces flavus</name>
    <dbReference type="NCBI Taxonomy" id="1708749"/>
    <lineage>
        <taxon>Bacteria</taxon>
        <taxon>Bacillati</taxon>
        <taxon>Actinomycetota</taxon>
        <taxon>Actinomycetes</taxon>
        <taxon>Propionibacteriales</taxon>
        <taxon>Nocardioidaceae</taxon>
        <taxon>Tenggerimyces</taxon>
    </lineage>
</organism>
<protein>
    <submittedName>
        <fullName evidence="2">EcsC family protein</fullName>
    </submittedName>
</protein>
<comment type="caution">
    <text evidence="2">The sequence shown here is derived from an EMBL/GenBank/DDBJ whole genome shotgun (WGS) entry which is preliminary data.</text>
</comment>
<feature type="transmembrane region" description="Helical" evidence="1">
    <location>
        <begin position="177"/>
        <end position="197"/>
    </location>
</feature>
<keyword evidence="1" id="KW-1133">Transmembrane helix</keyword>
<dbReference type="InterPro" id="IPR024787">
    <property type="entry name" value="EcsC"/>
</dbReference>
<dbReference type="Pfam" id="PF12787">
    <property type="entry name" value="EcsC"/>
    <property type="match status" value="1"/>
</dbReference>
<dbReference type="Proteomes" id="UP001595699">
    <property type="component" value="Unassembled WGS sequence"/>
</dbReference>
<accession>A0ABV7YCU1</accession>
<gene>
    <name evidence="2" type="ORF">ACFOUW_17380</name>
</gene>
<proteinExistence type="predicted"/>